<evidence type="ECO:0000256" key="2">
    <source>
        <dbReference type="ARBA" id="ARBA00022737"/>
    </source>
</evidence>
<feature type="region of interest" description="Disordered" evidence="7">
    <location>
        <begin position="240"/>
        <end position="325"/>
    </location>
</feature>
<evidence type="ECO:0000313" key="10">
    <source>
        <dbReference type="Proteomes" id="UP001153555"/>
    </source>
</evidence>
<comment type="subcellular location">
    <subcellularLocation>
        <location evidence="1">Nucleus</location>
    </subcellularLocation>
</comment>
<reference evidence="9" key="1">
    <citation type="submission" date="2019-12" db="EMBL/GenBank/DDBJ databases">
        <authorList>
            <person name="Scholes J."/>
        </authorList>
    </citation>
    <scope>NUCLEOTIDE SEQUENCE</scope>
</reference>
<feature type="region of interest" description="Disordered" evidence="7">
    <location>
        <begin position="1"/>
        <end position="21"/>
    </location>
</feature>
<evidence type="ECO:0000256" key="7">
    <source>
        <dbReference type="SAM" id="MobiDB-lite"/>
    </source>
</evidence>
<evidence type="ECO:0000259" key="8">
    <source>
        <dbReference type="PROSITE" id="PS50811"/>
    </source>
</evidence>
<dbReference type="SUPFAM" id="SSF118290">
    <property type="entry name" value="WRKY DNA-binding domain"/>
    <property type="match status" value="2"/>
</dbReference>
<dbReference type="Gene3D" id="2.20.25.80">
    <property type="entry name" value="WRKY domain"/>
    <property type="match status" value="2"/>
</dbReference>
<accession>A0A9N7NE28</accession>
<organism evidence="9 10">
    <name type="scientific">Striga hermonthica</name>
    <name type="common">Purple witchweed</name>
    <name type="synonym">Buchnera hermonthica</name>
    <dbReference type="NCBI Taxonomy" id="68872"/>
    <lineage>
        <taxon>Eukaryota</taxon>
        <taxon>Viridiplantae</taxon>
        <taxon>Streptophyta</taxon>
        <taxon>Embryophyta</taxon>
        <taxon>Tracheophyta</taxon>
        <taxon>Spermatophyta</taxon>
        <taxon>Magnoliopsida</taxon>
        <taxon>eudicotyledons</taxon>
        <taxon>Gunneridae</taxon>
        <taxon>Pentapetalae</taxon>
        <taxon>asterids</taxon>
        <taxon>lamiids</taxon>
        <taxon>Lamiales</taxon>
        <taxon>Orobanchaceae</taxon>
        <taxon>Buchnereae</taxon>
        <taxon>Striga</taxon>
    </lineage>
</organism>
<feature type="region of interest" description="Disordered" evidence="7">
    <location>
        <begin position="149"/>
        <end position="204"/>
    </location>
</feature>
<feature type="domain" description="WRKY" evidence="8">
    <location>
        <begin position="346"/>
        <end position="411"/>
    </location>
</feature>
<sequence length="467" mass="51221">MPDNQPPPLKPPAPTVSLPSRSSVESLFMGGPVISPGPMTLVSSFFADNDPDGDCRSFSQLLAGASSSPAVAPSIGQDFGFQQSIPAGLVVSQPQGIFAISPGPSPASFLHSSGFFPSNSQGQLGTAHQQFLAQVNAQAQRLMHSEYPALQQNMPPPNPNSDHNTNNEPNKISQSDQQKSQLSNLNVDKPADDGYNWRKYGQKQVKGAEYPRSYYKCTHPSCPVKKKVERSQDAQITEIIYKGQHNHPPPSKRAKDNSESEGQTGNVNGANEGVTGNKNQESSQVTPDHVSGSSDSDEVGNDEAGINGRDEDEPNSKRRNIEVQPLEQASTHRIVTEPRIIVQTTSEVDLLDDGYRWRKYGQKVVKGNPFPRSYYKCTIPGCNVRKHVERAPSEPKAVITTYEGKHNHDVPAAKSSSHSSTGSTSQLRFRPPNTIPNTQMRNTRMDFRNNEQQPPVAFLRFKEEQIT</sequence>
<proteinExistence type="predicted"/>
<dbReference type="Pfam" id="PF03106">
    <property type="entry name" value="WRKY"/>
    <property type="match status" value="2"/>
</dbReference>
<evidence type="ECO:0000256" key="6">
    <source>
        <dbReference type="ARBA" id="ARBA00023242"/>
    </source>
</evidence>
<feature type="compositionally biased region" description="Polar residues" evidence="7">
    <location>
        <begin position="260"/>
        <end position="294"/>
    </location>
</feature>
<dbReference type="GO" id="GO:0043565">
    <property type="term" value="F:sequence-specific DNA binding"/>
    <property type="evidence" value="ECO:0007669"/>
    <property type="project" value="InterPro"/>
</dbReference>
<dbReference type="FunFam" id="2.20.25.80:FF:000006">
    <property type="entry name" value="WRKY transcription factor"/>
    <property type="match status" value="1"/>
</dbReference>
<dbReference type="FunFam" id="2.20.25.80:FF:000001">
    <property type="entry name" value="WRKY transcription factor 33"/>
    <property type="match status" value="1"/>
</dbReference>
<keyword evidence="3" id="KW-0805">Transcription regulation</keyword>
<dbReference type="SMART" id="SM00774">
    <property type="entry name" value="WRKY"/>
    <property type="match status" value="2"/>
</dbReference>
<dbReference type="AlphaFoldDB" id="A0A9N7NE28"/>
<keyword evidence="10" id="KW-1185">Reference proteome</keyword>
<dbReference type="PANTHER" id="PTHR31221:SF130">
    <property type="entry name" value="WRKY TRANSCRIPTION FACTOR 3-RELATED"/>
    <property type="match status" value="1"/>
</dbReference>
<dbReference type="OrthoDB" id="2021103at2759"/>
<evidence type="ECO:0000256" key="3">
    <source>
        <dbReference type="ARBA" id="ARBA00023015"/>
    </source>
</evidence>
<dbReference type="InterPro" id="IPR003657">
    <property type="entry name" value="WRKY_dom"/>
</dbReference>
<dbReference type="GO" id="GO:0003700">
    <property type="term" value="F:DNA-binding transcription factor activity"/>
    <property type="evidence" value="ECO:0007669"/>
    <property type="project" value="InterPro"/>
</dbReference>
<dbReference type="InterPro" id="IPR036576">
    <property type="entry name" value="WRKY_dom_sf"/>
</dbReference>
<keyword evidence="4" id="KW-0238">DNA-binding</keyword>
<dbReference type="Proteomes" id="UP001153555">
    <property type="component" value="Unassembled WGS sequence"/>
</dbReference>
<evidence type="ECO:0000256" key="5">
    <source>
        <dbReference type="ARBA" id="ARBA00023163"/>
    </source>
</evidence>
<feature type="compositionally biased region" description="Polar residues" evidence="7">
    <location>
        <begin position="160"/>
        <end position="186"/>
    </location>
</feature>
<keyword evidence="6" id="KW-0539">Nucleus</keyword>
<evidence type="ECO:0000256" key="4">
    <source>
        <dbReference type="ARBA" id="ARBA00023125"/>
    </source>
</evidence>
<evidence type="ECO:0000313" key="9">
    <source>
        <dbReference type="EMBL" id="CAA0828725.1"/>
    </source>
</evidence>
<evidence type="ECO:0000256" key="1">
    <source>
        <dbReference type="ARBA" id="ARBA00004123"/>
    </source>
</evidence>
<feature type="compositionally biased region" description="Pro residues" evidence="7">
    <location>
        <begin position="1"/>
        <end position="14"/>
    </location>
</feature>
<feature type="domain" description="WRKY" evidence="8">
    <location>
        <begin position="192"/>
        <end position="250"/>
    </location>
</feature>
<keyword evidence="5" id="KW-0804">Transcription</keyword>
<feature type="compositionally biased region" description="Low complexity" evidence="7">
    <location>
        <begin position="415"/>
        <end position="425"/>
    </location>
</feature>
<name>A0A9N7NE28_STRHE</name>
<dbReference type="PANTHER" id="PTHR31221">
    <property type="entry name" value="WRKY TRANSCRIPTION FACTOR PROTEIN 1-RELATED"/>
    <property type="match status" value="1"/>
</dbReference>
<dbReference type="EMBL" id="CACSLK010027752">
    <property type="protein sequence ID" value="CAA0828725.1"/>
    <property type="molecule type" value="Genomic_DNA"/>
</dbReference>
<gene>
    <name evidence="9" type="ORF">SHERM_24420</name>
</gene>
<dbReference type="PROSITE" id="PS50811">
    <property type="entry name" value="WRKY"/>
    <property type="match status" value="2"/>
</dbReference>
<dbReference type="InterPro" id="IPR044810">
    <property type="entry name" value="WRKY_plant"/>
</dbReference>
<protein>
    <submittedName>
        <fullName evidence="9">Probable WRKY transcription factor 3</fullName>
    </submittedName>
</protein>
<keyword evidence="2" id="KW-0677">Repeat</keyword>
<dbReference type="GO" id="GO:0005634">
    <property type="term" value="C:nucleus"/>
    <property type="evidence" value="ECO:0007669"/>
    <property type="project" value="UniProtKB-SubCell"/>
</dbReference>
<comment type="caution">
    <text evidence="9">The sequence shown here is derived from an EMBL/GenBank/DDBJ whole genome shotgun (WGS) entry which is preliminary data.</text>
</comment>
<feature type="region of interest" description="Disordered" evidence="7">
    <location>
        <begin position="407"/>
        <end position="467"/>
    </location>
</feature>